<feature type="compositionally biased region" description="Basic and acidic residues" evidence="1">
    <location>
        <begin position="82"/>
        <end position="117"/>
    </location>
</feature>
<dbReference type="AlphaFoldDB" id="A0A2R8ZAG9"/>
<dbReference type="InterPro" id="IPR009072">
    <property type="entry name" value="Histone-fold"/>
</dbReference>
<gene>
    <name evidence="2" type="primary">H2AP</name>
</gene>
<reference evidence="2" key="2">
    <citation type="submission" date="2025-08" db="UniProtKB">
        <authorList>
            <consortium name="Ensembl"/>
        </authorList>
    </citation>
    <scope>IDENTIFICATION</scope>
</reference>
<evidence type="ECO:0000313" key="2">
    <source>
        <dbReference type="Ensembl" id="ENSPPAP00000000470.1"/>
    </source>
</evidence>
<dbReference type="SUPFAM" id="SSF47113">
    <property type="entry name" value="Histone-fold"/>
    <property type="match status" value="1"/>
</dbReference>
<sequence>MSEKKNCKNSSTNNNQTQDPSRNELQVPMSFVDRVVQDERDVQSQSSSTINTLLTLLDCLADYIMERVGLEASNNGSMRNTSQDREREVDNNREPHSAESDVTRFLFDEMPKSRKND</sequence>
<dbReference type="STRING" id="9597.ENSPPAP00000000470"/>
<dbReference type="OrthoDB" id="9664162at2759"/>
<dbReference type="GO" id="GO:0046982">
    <property type="term" value="F:protein heterodimerization activity"/>
    <property type="evidence" value="ECO:0007669"/>
    <property type="project" value="InterPro"/>
</dbReference>
<dbReference type="Bgee" id="ENSPPAG00000001985">
    <property type="expression patterns" value="Expressed in testis and 1 other cell type or tissue"/>
</dbReference>
<dbReference type="Ensembl" id="ENSPPAT00000002089.1">
    <property type="protein sequence ID" value="ENSPPAP00000000470.1"/>
    <property type="gene ID" value="ENSPPAG00000001985.1"/>
</dbReference>
<feature type="region of interest" description="Disordered" evidence="1">
    <location>
        <begin position="1"/>
        <end position="26"/>
    </location>
</feature>
<keyword evidence="3" id="KW-1185">Reference proteome</keyword>
<protein>
    <submittedName>
        <fullName evidence="2">H2A.P histone</fullName>
    </submittedName>
</protein>
<accession>A0A2R8ZAG9</accession>
<feature type="compositionally biased region" description="Polar residues" evidence="1">
    <location>
        <begin position="72"/>
        <end position="81"/>
    </location>
</feature>
<dbReference type="OMA" id="NGRMRNT"/>
<evidence type="ECO:0000313" key="3">
    <source>
        <dbReference type="Proteomes" id="UP000240080"/>
    </source>
</evidence>
<dbReference type="Gene3D" id="1.10.20.10">
    <property type="entry name" value="Histone, subunit A"/>
    <property type="match status" value="1"/>
</dbReference>
<evidence type="ECO:0000256" key="1">
    <source>
        <dbReference type="SAM" id="MobiDB-lite"/>
    </source>
</evidence>
<proteinExistence type="predicted"/>
<dbReference type="GeneTree" id="ENSGT00390000015623"/>
<feature type="region of interest" description="Disordered" evidence="1">
    <location>
        <begin position="71"/>
        <end position="117"/>
    </location>
</feature>
<reference evidence="2" key="3">
    <citation type="submission" date="2025-09" db="UniProtKB">
        <authorList>
            <consortium name="Ensembl"/>
        </authorList>
    </citation>
    <scope>IDENTIFICATION</scope>
</reference>
<dbReference type="KEGG" id="pps:100981642"/>
<organism evidence="2 3">
    <name type="scientific">Pan paniscus</name>
    <name type="common">Pygmy chimpanzee</name>
    <name type="synonym">Bonobo</name>
    <dbReference type="NCBI Taxonomy" id="9597"/>
    <lineage>
        <taxon>Eukaryota</taxon>
        <taxon>Metazoa</taxon>
        <taxon>Chordata</taxon>
        <taxon>Craniata</taxon>
        <taxon>Vertebrata</taxon>
        <taxon>Euteleostomi</taxon>
        <taxon>Mammalia</taxon>
        <taxon>Eutheria</taxon>
        <taxon>Euarchontoglires</taxon>
        <taxon>Primates</taxon>
        <taxon>Haplorrhini</taxon>
        <taxon>Catarrhini</taxon>
        <taxon>Hominidae</taxon>
        <taxon>Pan</taxon>
    </lineage>
</organism>
<reference evidence="2 3" key="1">
    <citation type="journal article" date="2012" name="Nature">
        <title>The bonobo genome compared with the chimpanzee and human genomes.</title>
        <authorList>
            <person name="Prufer K."/>
            <person name="Munch K."/>
            <person name="Hellmann I."/>
            <person name="Akagi K."/>
            <person name="Miller J.R."/>
            <person name="Walenz B."/>
            <person name="Koren S."/>
            <person name="Sutton G."/>
            <person name="Kodira C."/>
            <person name="Winer R."/>
            <person name="Knight J.R."/>
            <person name="Mullikin J.C."/>
            <person name="Meader S.J."/>
            <person name="Ponting C.P."/>
            <person name="Lunter G."/>
            <person name="Higashino S."/>
            <person name="Hobolth A."/>
            <person name="Dutheil J."/>
            <person name="Karakoc E."/>
            <person name="Alkan C."/>
            <person name="Sajjadian S."/>
            <person name="Catacchio C.R."/>
            <person name="Ventura M."/>
            <person name="Marques-Bonet T."/>
            <person name="Eichler E.E."/>
            <person name="Andre C."/>
            <person name="Atencia R."/>
            <person name="Mugisha L."/>
            <person name="Junhold J."/>
            <person name="Patterson N."/>
            <person name="Siebauer M."/>
            <person name="Good J.M."/>
            <person name="Fischer A."/>
            <person name="Ptak S.E."/>
            <person name="Lachmann M."/>
            <person name="Symer D.E."/>
            <person name="Mailund T."/>
            <person name="Schierup M.H."/>
            <person name="Andres A.M."/>
            <person name="Kelso J."/>
            <person name="Paabo S."/>
        </authorList>
    </citation>
    <scope>NUCLEOTIDE SEQUENCE [LARGE SCALE GENOMIC DNA]</scope>
</reference>
<dbReference type="EMBL" id="AJFE02051235">
    <property type="status" value="NOT_ANNOTATED_CDS"/>
    <property type="molecule type" value="Genomic_DNA"/>
</dbReference>
<name>A0A2R8ZAG9_PANPA</name>
<dbReference type="Proteomes" id="UP000240080">
    <property type="component" value="Chromosome X"/>
</dbReference>